<evidence type="ECO:0000256" key="5">
    <source>
        <dbReference type="ARBA" id="ARBA00023242"/>
    </source>
</evidence>
<feature type="compositionally biased region" description="Polar residues" evidence="6">
    <location>
        <begin position="120"/>
        <end position="142"/>
    </location>
</feature>
<dbReference type="Proteomes" id="UP000234275">
    <property type="component" value="Unassembled WGS sequence"/>
</dbReference>
<evidence type="ECO:0008006" key="9">
    <source>
        <dbReference type="Google" id="ProtNLM"/>
    </source>
</evidence>
<keyword evidence="2" id="KW-0805">Transcription regulation</keyword>
<comment type="caution">
    <text evidence="7">The sequence shown here is derived from an EMBL/GenBank/DDBJ whole genome shotgun (WGS) entry which is preliminary data.</text>
</comment>
<keyword evidence="4" id="KW-0804">Transcription</keyword>
<dbReference type="GO" id="GO:0000981">
    <property type="term" value="F:DNA-binding transcription factor activity, RNA polymerase II-specific"/>
    <property type="evidence" value="ECO:0007669"/>
    <property type="project" value="InterPro"/>
</dbReference>
<name>A0A2I2G0L6_9EURO</name>
<dbReference type="GO" id="GO:0003677">
    <property type="term" value="F:DNA binding"/>
    <property type="evidence" value="ECO:0007669"/>
    <property type="project" value="UniProtKB-KW"/>
</dbReference>
<dbReference type="PANTHER" id="PTHR37534:SF46">
    <property type="entry name" value="ZN(II)2CYS6 TRANSCRIPTION FACTOR (EUROFUNG)"/>
    <property type="match status" value="1"/>
</dbReference>
<evidence type="ECO:0000256" key="4">
    <source>
        <dbReference type="ARBA" id="ARBA00023163"/>
    </source>
</evidence>
<feature type="region of interest" description="Disordered" evidence="6">
    <location>
        <begin position="83"/>
        <end position="147"/>
    </location>
</feature>
<dbReference type="GeneID" id="36560067"/>
<dbReference type="GO" id="GO:0008270">
    <property type="term" value="F:zinc ion binding"/>
    <property type="evidence" value="ECO:0007669"/>
    <property type="project" value="InterPro"/>
</dbReference>
<comment type="subcellular location">
    <subcellularLocation>
        <location evidence="1">Nucleus</location>
    </subcellularLocation>
</comment>
<feature type="compositionally biased region" description="Basic and acidic residues" evidence="6">
    <location>
        <begin position="83"/>
        <end position="97"/>
    </location>
</feature>
<dbReference type="OrthoDB" id="2015447at2759"/>
<dbReference type="InterPro" id="IPR021858">
    <property type="entry name" value="Fun_TF"/>
</dbReference>
<dbReference type="VEuPathDB" id="FungiDB:P170DRAFT_465948"/>
<evidence type="ECO:0000313" key="8">
    <source>
        <dbReference type="Proteomes" id="UP000234275"/>
    </source>
</evidence>
<dbReference type="RefSeq" id="XP_024701727.1">
    <property type="nucleotide sequence ID" value="XM_024852369.1"/>
</dbReference>
<accession>A0A2I2G0L6</accession>
<dbReference type="EMBL" id="MSFO01000006">
    <property type="protein sequence ID" value="PLB46425.1"/>
    <property type="molecule type" value="Genomic_DNA"/>
</dbReference>
<keyword evidence="8" id="KW-1185">Reference proteome</keyword>
<protein>
    <recommendedName>
        <fullName evidence="9">Zn(2)-C6 fungal-type domain-containing protein</fullName>
    </recommendedName>
</protein>
<proteinExistence type="predicted"/>
<dbReference type="InterPro" id="IPR036864">
    <property type="entry name" value="Zn2-C6_fun-type_DNA-bd_sf"/>
</dbReference>
<sequence length="647" mass="72387">MIRPSVPARSGKKTNSLAFARTDCHTCLSTGQGCDRRRPQCTTCLERGVKCGGFVTPLSWDTSRTWLGESAGRDALAGRADAVGDKDVASSDHDGRRPSGSRRFRFVQSGRGGRKRRRIQQSTREISPSSAPVGSMQETSTLENREPVPVNDVEQISPGNTTQFDNYGPYLFDNIDFSIDQDVLSSLAAPNMTGIPTLAQTTLYPDSGLLAPPLESTLSGDQQGMNPDPSSIDGWVVSAPGVEPGRVPAPSAGIGNQHETLFRMYDSEFCVLPITSDSALNPFRCQQSVSEGSRLLFHSMLALCCRHLNLITGSWSSEAQEHRGEASKLLTQACQNQQLVKKGLALLDPILILFTLDCTLSASGRWSSHITRVRSILEESGGPSALTTQRARAQVAMMMWWDATLALVSRQGTILSRAYLDYLQRYEKEDQWSFYQLSGCPTDLVAHIFSLAELAHQRELASTMAWLTFDLTPIVQIEAQIRHWKHPLYSSHLVELDSDSEDFEDADESSFHAQQDRYHCAEAWRHALLLYIERVFKWERGTPRPRSLSRLVRITLDHVRCCRRTSLTQKQVLLPVFLAASETSSEEMRDIARNYCRWWGDRSRYHMFHSVPGLLEEIWSGDYWWGSVVDSKTRGTVGHIPVEFLLG</sequence>
<evidence type="ECO:0000256" key="6">
    <source>
        <dbReference type="SAM" id="MobiDB-lite"/>
    </source>
</evidence>
<evidence type="ECO:0000256" key="1">
    <source>
        <dbReference type="ARBA" id="ARBA00004123"/>
    </source>
</evidence>
<dbReference type="PANTHER" id="PTHR37534">
    <property type="entry name" value="TRANSCRIPTIONAL ACTIVATOR PROTEIN UGA3"/>
    <property type="match status" value="1"/>
</dbReference>
<evidence type="ECO:0000256" key="2">
    <source>
        <dbReference type="ARBA" id="ARBA00023015"/>
    </source>
</evidence>
<gene>
    <name evidence="7" type="ORF">P170DRAFT_465948</name>
</gene>
<reference evidence="7 8" key="1">
    <citation type="submission" date="2016-12" db="EMBL/GenBank/DDBJ databases">
        <title>The genomes of Aspergillus section Nigri reveals drivers in fungal speciation.</title>
        <authorList>
            <consortium name="DOE Joint Genome Institute"/>
            <person name="Vesth T.C."/>
            <person name="Nybo J."/>
            <person name="Theobald S."/>
            <person name="Brandl J."/>
            <person name="Frisvad J.C."/>
            <person name="Nielsen K.F."/>
            <person name="Lyhne E.K."/>
            <person name="Kogle M.E."/>
            <person name="Kuo A."/>
            <person name="Riley R."/>
            <person name="Clum A."/>
            <person name="Nolan M."/>
            <person name="Lipzen A."/>
            <person name="Salamov A."/>
            <person name="Henrissat B."/>
            <person name="Wiebenga A."/>
            <person name="De Vries R.P."/>
            <person name="Grigoriev I.V."/>
            <person name="Mortensen U.H."/>
            <person name="Andersen M.R."/>
            <person name="Baker S.E."/>
        </authorList>
    </citation>
    <scope>NUCLEOTIDE SEQUENCE [LARGE SCALE GENOMIC DNA]</scope>
    <source>
        <strain evidence="7 8">IBT 23096</strain>
    </source>
</reference>
<evidence type="ECO:0000256" key="3">
    <source>
        <dbReference type="ARBA" id="ARBA00023125"/>
    </source>
</evidence>
<dbReference type="SUPFAM" id="SSF57701">
    <property type="entry name" value="Zn2/Cys6 DNA-binding domain"/>
    <property type="match status" value="1"/>
</dbReference>
<dbReference type="GO" id="GO:0005634">
    <property type="term" value="C:nucleus"/>
    <property type="evidence" value="ECO:0007669"/>
    <property type="project" value="UniProtKB-SubCell"/>
</dbReference>
<dbReference type="STRING" id="1392250.A0A2I2G0L6"/>
<dbReference type="AlphaFoldDB" id="A0A2I2G0L6"/>
<evidence type="ECO:0000313" key="7">
    <source>
        <dbReference type="EMBL" id="PLB46425.1"/>
    </source>
</evidence>
<keyword evidence="3" id="KW-0238">DNA-binding</keyword>
<dbReference type="Pfam" id="PF11951">
    <property type="entry name" value="Fungal_trans_2"/>
    <property type="match status" value="1"/>
</dbReference>
<keyword evidence="5" id="KW-0539">Nucleus</keyword>
<organism evidence="7 8">
    <name type="scientific">Aspergillus steynii IBT 23096</name>
    <dbReference type="NCBI Taxonomy" id="1392250"/>
    <lineage>
        <taxon>Eukaryota</taxon>
        <taxon>Fungi</taxon>
        <taxon>Dikarya</taxon>
        <taxon>Ascomycota</taxon>
        <taxon>Pezizomycotina</taxon>
        <taxon>Eurotiomycetes</taxon>
        <taxon>Eurotiomycetidae</taxon>
        <taxon>Eurotiales</taxon>
        <taxon>Aspergillaceae</taxon>
        <taxon>Aspergillus</taxon>
        <taxon>Aspergillus subgen. Circumdati</taxon>
    </lineage>
</organism>
<dbReference type="PROSITE" id="PS51257">
    <property type="entry name" value="PROKAR_LIPOPROTEIN"/>
    <property type="match status" value="1"/>
</dbReference>